<dbReference type="InterPro" id="IPR025187">
    <property type="entry name" value="DUF4112"/>
</dbReference>
<dbReference type="EMBL" id="WIXI01000028">
    <property type="protein sequence ID" value="MQY45262.1"/>
    <property type="molecule type" value="Genomic_DNA"/>
</dbReference>
<feature type="region of interest" description="Disordered" evidence="1">
    <location>
        <begin position="1"/>
        <end position="24"/>
    </location>
</feature>
<organism evidence="2 3">
    <name type="scientific">Endobacterium cereale</name>
    <dbReference type="NCBI Taxonomy" id="2663029"/>
    <lineage>
        <taxon>Bacteria</taxon>
        <taxon>Pseudomonadati</taxon>
        <taxon>Pseudomonadota</taxon>
        <taxon>Alphaproteobacteria</taxon>
        <taxon>Hyphomicrobiales</taxon>
        <taxon>Rhizobiaceae</taxon>
        <taxon>Endobacterium</taxon>
    </lineage>
</organism>
<dbReference type="RefSeq" id="WP_153352812.1">
    <property type="nucleotide sequence ID" value="NZ_JAYKOO010000005.1"/>
</dbReference>
<dbReference type="Proteomes" id="UP000435138">
    <property type="component" value="Unassembled WGS sequence"/>
</dbReference>
<dbReference type="AlphaFoldDB" id="A0A6A8A2E2"/>
<name>A0A6A8A2E2_9HYPH</name>
<reference evidence="2 3" key="1">
    <citation type="submission" date="2019-11" db="EMBL/GenBank/DDBJ databases">
        <title>Genome analysis of Rhizobacterium cereale a novel genus and species isolated from maize roots in North Spain.</title>
        <authorList>
            <person name="Menendez E."/>
            <person name="Flores-Felix J.D."/>
            <person name="Ramirez-Bahena M.-H."/>
            <person name="Igual J.M."/>
            <person name="Garcia-Fraile P."/>
            <person name="Peix A."/>
            <person name="Velazquez E."/>
        </authorList>
    </citation>
    <scope>NUCLEOTIDE SEQUENCE [LARGE SCALE GENOMIC DNA]</scope>
    <source>
        <strain evidence="2 3">RZME27</strain>
    </source>
</reference>
<dbReference type="Pfam" id="PF13430">
    <property type="entry name" value="DUF4112"/>
    <property type="match status" value="1"/>
</dbReference>
<sequence length="148" mass="15854">MPARTSNTFGNTAGNASGPGAGQDFADSAERLRRLRRLSGIARLMDTAIRIPGTGIRFGADSVMGLVPVIGDAGGAVIGLYIVNEARRMGVPTEKLAQMVGNIAVDSLVGSVPVFGDLFDVYFKSHRRNVDMIMQHFGVVPDDLHRER</sequence>
<evidence type="ECO:0000256" key="1">
    <source>
        <dbReference type="SAM" id="MobiDB-lite"/>
    </source>
</evidence>
<evidence type="ECO:0000313" key="3">
    <source>
        <dbReference type="Proteomes" id="UP000435138"/>
    </source>
</evidence>
<feature type="compositionally biased region" description="Polar residues" evidence="1">
    <location>
        <begin position="1"/>
        <end position="15"/>
    </location>
</feature>
<evidence type="ECO:0000313" key="2">
    <source>
        <dbReference type="EMBL" id="MQY45262.1"/>
    </source>
</evidence>
<protein>
    <submittedName>
        <fullName evidence="2">DUF4112 domain-containing protein</fullName>
    </submittedName>
</protein>
<proteinExistence type="predicted"/>
<keyword evidence="3" id="KW-1185">Reference proteome</keyword>
<dbReference type="PANTHER" id="PTHR35519">
    <property type="entry name" value="MEMBRANE PROTEINS"/>
    <property type="match status" value="1"/>
</dbReference>
<dbReference type="PANTHER" id="PTHR35519:SF2">
    <property type="entry name" value="PH DOMAIN PROTEIN"/>
    <property type="match status" value="1"/>
</dbReference>
<gene>
    <name evidence="2" type="ORF">GAO09_04170</name>
</gene>
<accession>A0A6A8A2E2</accession>
<comment type="caution">
    <text evidence="2">The sequence shown here is derived from an EMBL/GenBank/DDBJ whole genome shotgun (WGS) entry which is preliminary data.</text>
</comment>